<feature type="domain" description="CzcB-like C-terminal circularly permuted SH3-like" evidence="6">
    <location>
        <begin position="315"/>
        <end position="368"/>
    </location>
</feature>
<feature type="domain" description="Multidrug resistance protein MdtA-like barrel-sandwich hybrid" evidence="4">
    <location>
        <begin position="86"/>
        <end position="217"/>
    </location>
</feature>
<sequence>MTPDPLPLAPSSRRRWRKPAIAIVVLAIAGAAYMALRPQTAPAAAAPQAATKPVVYELAATDVAAIAARPLAVQLPLSGSLMPVSQATVKSKVSGVVEESALREGMTVAAGQVLARIDQADLRARMTQQQAMLDEAQARLAMAQKNENNSRALLAQKYISQTAYDTNANAVDLARASVKAASAQVELARIALADSTIRAPMTGIVSKRHVQAGEKVAPDMPVYTIVSLAELTLEAQVPTSDIPRVKTGQEVTFRVDGFAGRTFAGKVARINPTTEAGSRAMLVYITVPNDDGALRGGMFAKGSIVTERTAALPQVPVTALHEENGRSVVYKVAGGKVVAQPVTLGLRNDDEGLAAVTDGLAHGEHVIVSKLEGIKPGASVLLPAPGALAQDAKPAVKAPQG</sequence>
<dbReference type="SUPFAM" id="SSF111369">
    <property type="entry name" value="HlyD-like secretion proteins"/>
    <property type="match status" value="1"/>
</dbReference>
<name>A0ABY8BA72_9BURK</name>
<evidence type="ECO:0000259" key="6">
    <source>
        <dbReference type="Pfam" id="PF25975"/>
    </source>
</evidence>
<dbReference type="InterPro" id="IPR058792">
    <property type="entry name" value="Beta-barrel_RND_2"/>
</dbReference>
<gene>
    <name evidence="7" type="ORF">PX653_25925</name>
</gene>
<feature type="domain" description="CusB-like beta-barrel" evidence="5">
    <location>
        <begin position="233"/>
        <end position="306"/>
    </location>
</feature>
<organism evidence="7 8">
    <name type="scientific">Pseudoduganella chitinolytica</name>
    <dbReference type="NCBI Taxonomy" id="34070"/>
    <lineage>
        <taxon>Bacteria</taxon>
        <taxon>Pseudomonadati</taxon>
        <taxon>Pseudomonadota</taxon>
        <taxon>Betaproteobacteria</taxon>
        <taxon>Burkholderiales</taxon>
        <taxon>Oxalobacteraceae</taxon>
        <taxon>Telluria group</taxon>
        <taxon>Pseudoduganella</taxon>
    </lineage>
</organism>
<evidence type="ECO:0000259" key="5">
    <source>
        <dbReference type="Pfam" id="PF25954"/>
    </source>
</evidence>
<evidence type="ECO:0000256" key="2">
    <source>
        <dbReference type="SAM" id="Coils"/>
    </source>
</evidence>
<dbReference type="EMBL" id="CP119083">
    <property type="protein sequence ID" value="WEF32795.1"/>
    <property type="molecule type" value="Genomic_DNA"/>
</dbReference>
<dbReference type="Pfam" id="PF25917">
    <property type="entry name" value="BSH_RND"/>
    <property type="match status" value="1"/>
</dbReference>
<keyword evidence="8" id="KW-1185">Reference proteome</keyword>
<evidence type="ECO:0000313" key="7">
    <source>
        <dbReference type="EMBL" id="WEF32795.1"/>
    </source>
</evidence>
<dbReference type="Gene3D" id="2.40.50.100">
    <property type="match status" value="1"/>
</dbReference>
<evidence type="ECO:0000259" key="3">
    <source>
        <dbReference type="Pfam" id="PF25876"/>
    </source>
</evidence>
<comment type="similarity">
    <text evidence="1">Belongs to the membrane fusion protein (MFP) (TC 8.A.1) family.</text>
</comment>
<feature type="coiled-coil region" evidence="2">
    <location>
        <begin position="119"/>
        <end position="153"/>
    </location>
</feature>
<evidence type="ECO:0000259" key="4">
    <source>
        <dbReference type="Pfam" id="PF25917"/>
    </source>
</evidence>
<dbReference type="NCBIfam" id="TIGR01730">
    <property type="entry name" value="RND_mfp"/>
    <property type="match status" value="1"/>
</dbReference>
<feature type="domain" description="Multidrug resistance protein MdtA-like alpha-helical hairpin" evidence="3">
    <location>
        <begin position="127"/>
        <end position="193"/>
    </location>
</feature>
<dbReference type="Pfam" id="PF25954">
    <property type="entry name" value="Beta-barrel_RND_2"/>
    <property type="match status" value="1"/>
</dbReference>
<dbReference type="InterPro" id="IPR006143">
    <property type="entry name" value="RND_pump_MFP"/>
</dbReference>
<accession>A0ABY8BA72</accession>
<evidence type="ECO:0000313" key="8">
    <source>
        <dbReference type="Proteomes" id="UP001216510"/>
    </source>
</evidence>
<dbReference type="PANTHER" id="PTHR30469:SF15">
    <property type="entry name" value="HLYD FAMILY OF SECRETION PROTEINS"/>
    <property type="match status" value="1"/>
</dbReference>
<dbReference type="Pfam" id="PF25876">
    <property type="entry name" value="HH_MFP_RND"/>
    <property type="match status" value="1"/>
</dbReference>
<dbReference type="Proteomes" id="UP001216510">
    <property type="component" value="Chromosome"/>
</dbReference>
<dbReference type="Gene3D" id="2.40.30.170">
    <property type="match status" value="1"/>
</dbReference>
<protein>
    <submittedName>
        <fullName evidence="7">Efflux RND transporter periplasmic adaptor subunit</fullName>
    </submittedName>
</protein>
<evidence type="ECO:0000256" key="1">
    <source>
        <dbReference type="ARBA" id="ARBA00009477"/>
    </source>
</evidence>
<dbReference type="InterPro" id="IPR058625">
    <property type="entry name" value="MdtA-like_BSH"/>
</dbReference>
<dbReference type="Pfam" id="PF25975">
    <property type="entry name" value="CzcB_C"/>
    <property type="match status" value="1"/>
</dbReference>
<dbReference type="InterPro" id="IPR058624">
    <property type="entry name" value="MdtA-like_HH"/>
</dbReference>
<dbReference type="Gene3D" id="2.40.420.20">
    <property type="match status" value="1"/>
</dbReference>
<dbReference type="PANTHER" id="PTHR30469">
    <property type="entry name" value="MULTIDRUG RESISTANCE PROTEIN MDTA"/>
    <property type="match status" value="1"/>
</dbReference>
<dbReference type="RefSeq" id="WP_277415512.1">
    <property type="nucleotide sequence ID" value="NZ_CP119083.1"/>
</dbReference>
<keyword evidence="2" id="KW-0175">Coiled coil</keyword>
<dbReference type="InterPro" id="IPR058649">
    <property type="entry name" value="CzcB_C"/>
</dbReference>
<reference evidence="7 8" key="1">
    <citation type="submission" date="2023-02" db="EMBL/GenBank/DDBJ databases">
        <title>Gemone sequence of Telluria chitinolytica ACM 3522T.</title>
        <authorList>
            <person name="Frediansyah A."/>
            <person name="Miess H."/>
            <person name="Gross H."/>
        </authorList>
    </citation>
    <scope>NUCLEOTIDE SEQUENCE [LARGE SCALE GENOMIC DNA]</scope>
    <source>
        <strain evidence="7 8">ACM 3522</strain>
    </source>
</reference>
<proteinExistence type="inferred from homology"/>
<dbReference type="Gene3D" id="1.10.287.470">
    <property type="entry name" value="Helix hairpin bin"/>
    <property type="match status" value="1"/>
</dbReference>